<dbReference type="InterPro" id="IPR036188">
    <property type="entry name" value="FAD/NAD-bd_sf"/>
</dbReference>
<evidence type="ECO:0000256" key="11">
    <source>
        <dbReference type="SAM" id="SignalP"/>
    </source>
</evidence>
<dbReference type="InterPro" id="IPR007867">
    <property type="entry name" value="GMC_OxRtase_C"/>
</dbReference>
<evidence type="ECO:0000313" key="13">
    <source>
        <dbReference type="EMBL" id="KAF9460997.1"/>
    </source>
</evidence>
<evidence type="ECO:0000259" key="12">
    <source>
        <dbReference type="PROSITE" id="PS00624"/>
    </source>
</evidence>
<dbReference type="GO" id="GO:0016614">
    <property type="term" value="F:oxidoreductase activity, acting on CH-OH group of donors"/>
    <property type="evidence" value="ECO:0007669"/>
    <property type="project" value="InterPro"/>
</dbReference>
<feature type="signal peptide" evidence="11">
    <location>
        <begin position="1"/>
        <end position="20"/>
    </location>
</feature>
<sequence>MYFLFSYLCLVDLIAFQSFAAVVERVKDLPGLEYDFVIIGAGTAGNVIANRLTENIHHSVLVLEAGVSNKEVLNSEVPFFCPRLTPNTAFDWNYTTIPQQSLNGRILAYPRGHILGGSSSINFMAYTRGSADDYNRYAKLVKDSGWSWDRLQPYFRKNEKFTPPADHHNTRGQFNPSVHGFDGINSPIDRRVIQTTMELPHEFPFNLDTNSGHQLGVGWTQSTIGGGQRSSSATSYLGPRFVNRRNLHVLLHAQVARILRTKPTHGDPDVRTVEFTEGVGGPMRRITARKELILSAGSVGTPHILLNSGIGNSHDLSRIGIKPLVHLPSVGQNLSDHPFVVNQWEVNSSDTFETINRNATVAAADLQQWMQSRTGPLVDGTFNHNAWIRVPKNTTIFDRFRDPSAGPNTAHVEFVISNGLSHVPLPTNIGNMSFFVVSTAVLTPASRGSITINSTNPFAPPLINPNFLSSEPDIAIMREGIRSARRFAAAPAWADYITSPSSTSNSTTDAELDEVIRSSASSFFHPVGTAGMSPRGADYGVVDPDLRVKGVKGLRIVDASVLPIVPAGHTQAATYVFAERAADLIKESW</sequence>
<keyword evidence="6" id="KW-0560">Oxidoreductase</keyword>
<dbReference type="Pfam" id="PF05199">
    <property type="entry name" value="GMC_oxred_C"/>
    <property type="match status" value="1"/>
</dbReference>
<evidence type="ECO:0000256" key="8">
    <source>
        <dbReference type="PIRSR" id="PIRSR000137-1"/>
    </source>
</evidence>
<dbReference type="PROSITE" id="PS00624">
    <property type="entry name" value="GMC_OXRED_2"/>
    <property type="match status" value="1"/>
</dbReference>
<dbReference type="InterPro" id="IPR012132">
    <property type="entry name" value="GMC_OxRdtase"/>
</dbReference>
<name>A0A9P5Y071_9AGAR</name>
<accession>A0A9P5Y071</accession>
<dbReference type="PANTHER" id="PTHR11552:SF201">
    <property type="entry name" value="GLUCOSE-METHANOL-CHOLINE OXIDOREDUCTASE N-TERMINAL DOMAIN-CONTAINING PROTEIN"/>
    <property type="match status" value="1"/>
</dbReference>
<dbReference type="InterPro" id="IPR000172">
    <property type="entry name" value="GMC_OxRdtase_N"/>
</dbReference>
<dbReference type="SUPFAM" id="SSF51905">
    <property type="entry name" value="FAD/NAD(P)-binding domain"/>
    <property type="match status" value="1"/>
</dbReference>
<reference evidence="13" key="1">
    <citation type="submission" date="2020-11" db="EMBL/GenBank/DDBJ databases">
        <authorList>
            <consortium name="DOE Joint Genome Institute"/>
            <person name="Ahrendt S."/>
            <person name="Riley R."/>
            <person name="Andreopoulos W."/>
            <person name="Labutti K."/>
            <person name="Pangilinan J."/>
            <person name="Ruiz-Duenas F.J."/>
            <person name="Barrasa J.M."/>
            <person name="Sanchez-Garcia M."/>
            <person name="Camarero S."/>
            <person name="Miyauchi S."/>
            <person name="Serrano A."/>
            <person name="Linde D."/>
            <person name="Babiker R."/>
            <person name="Drula E."/>
            <person name="Ayuso-Fernandez I."/>
            <person name="Pacheco R."/>
            <person name="Padilla G."/>
            <person name="Ferreira P."/>
            <person name="Barriuso J."/>
            <person name="Kellner H."/>
            <person name="Castanera R."/>
            <person name="Alfaro M."/>
            <person name="Ramirez L."/>
            <person name="Pisabarro A.G."/>
            <person name="Kuo A."/>
            <person name="Tritt A."/>
            <person name="Lipzen A."/>
            <person name="He G."/>
            <person name="Yan M."/>
            <person name="Ng V."/>
            <person name="Cullen D."/>
            <person name="Martin F."/>
            <person name="Rosso M.-N."/>
            <person name="Henrissat B."/>
            <person name="Hibbett D."/>
            <person name="Martinez A.T."/>
            <person name="Grigoriev I.V."/>
        </authorList>
    </citation>
    <scope>NUCLEOTIDE SEQUENCE</scope>
    <source>
        <strain evidence="13">CBS 247.69</strain>
    </source>
</reference>
<feature type="active site" description="Proton donor" evidence="8">
    <location>
        <position position="525"/>
    </location>
</feature>
<dbReference type="GO" id="GO:0050660">
    <property type="term" value="F:flavin adenine dinucleotide binding"/>
    <property type="evidence" value="ECO:0007669"/>
    <property type="project" value="InterPro"/>
</dbReference>
<feature type="region of interest" description="Disordered" evidence="10">
    <location>
        <begin position="161"/>
        <end position="180"/>
    </location>
</feature>
<evidence type="ECO:0000256" key="5">
    <source>
        <dbReference type="ARBA" id="ARBA00022827"/>
    </source>
</evidence>
<evidence type="ECO:0000313" key="14">
    <source>
        <dbReference type="Proteomes" id="UP000807353"/>
    </source>
</evidence>
<evidence type="ECO:0000256" key="2">
    <source>
        <dbReference type="ARBA" id="ARBA00010790"/>
    </source>
</evidence>
<keyword evidence="3" id="KW-0285">Flavoprotein</keyword>
<dbReference type="Gene3D" id="3.50.50.60">
    <property type="entry name" value="FAD/NAD(P)-binding domain"/>
    <property type="match status" value="1"/>
</dbReference>
<comment type="caution">
    <text evidence="13">The sequence shown here is derived from an EMBL/GenBank/DDBJ whole genome shotgun (WGS) entry which is preliminary data.</text>
</comment>
<keyword evidence="14" id="KW-1185">Reference proteome</keyword>
<dbReference type="EMBL" id="MU150290">
    <property type="protein sequence ID" value="KAF9460997.1"/>
    <property type="molecule type" value="Genomic_DNA"/>
</dbReference>
<evidence type="ECO:0000256" key="9">
    <source>
        <dbReference type="PIRSR" id="PIRSR000137-2"/>
    </source>
</evidence>
<comment type="similarity">
    <text evidence="2">Belongs to the GMC oxidoreductase family.</text>
</comment>
<dbReference type="AlphaFoldDB" id="A0A9P5Y071"/>
<dbReference type="SUPFAM" id="SSF54373">
    <property type="entry name" value="FAD-linked reductases, C-terminal domain"/>
    <property type="match status" value="1"/>
</dbReference>
<dbReference type="Gene3D" id="3.30.560.10">
    <property type="entry name" value="Glucose Oxidase, domain 3"/>
    <property type="match status" value="1"/>
</dbReference>
<dbReference type="PIRSF" id="PIRSF000137">
    <property type="entry name" value="Alcohol_oxidase"/>
    <property type="match status" value="1"/>
</dbReference>
<gene>
    <name evidence="13" type="ORF">BDZ94DRAFT_1237991</name>
</gene>
<feature type="active site" description="Proton acceptor" evidence="8">
    <location>
        <position position="569"/>
    </location>
</feature>
<feature type="chain" id="PRO_5040370787" evidence="11">
    <location>
        <begin position="21"/>
        <end position="589"/>
    </location>
</feature>
<feature type="binding site" evidence="9">
    <location>
        <position position="255"/>
    </location>
    <ligand>
        <name>FAD</name>
        <dbReference type="ChEBI" id="CHEBI:57692"/>
    </ligand>
</feature>
<evidence type="ECO:0000256" key="6">
    <source>
        <dbReference type="ARBA" id="ARBA00023002"/>
    </source>
</evidence>
<dbReference type="Pfam" id="PF00732">
    <property type="entry name" value="GMC_oxred_N"/>
    <property type="match status" value="1"/>
</dbReference>
<keyword evidence="7" id="KW-0325">Glycoprotein</keyword>
<feature type="domain" description="Glucose-methanol-choline oxidoreductase N-terminal" evidence="12">
    <location>
        <begin position="297"/>
        <end position="311"/>
    </location>
</feature>
<protein>
    <submittedName>
        <fullName evidence="13">Aryl-alcohol oxidase</fullName>
    </submittedName>
</protein>
<comment type="cofactor">
    <cofactor evidence="1 9">
        <name>FAD</name>
        <dbReference type="ChEBI" id="CHEBI:57692"/>
    </cofactor>
</comment>
<dbReference type="PANTHER" id="PTHR11552">
    <property type="entry name" value="GLUCOSE-METHANOL-CHOLINE GMC OXIDOREDUCTASE"/>
    <property type="match status" value="1"/>
</dbReference>
<evidence type="ECO:0000256" key="10">
    <source>
        <dbReference type="SAM" id="MobiDB-lite"/>
    </source>
</evidence>
<evidence type="ECO:0000256" key="3">
    <source>
        <dbReference type="ARBA" id="ARBA00022630"/>
    </source>
</evidence>
<evidence type="ECO:0000256" key="4">
    <source>
        <dbReference type="ARBA" id="ARBA00022729"/>
    </source>
</evidence>
<dbReference type="Proteomes" id="UP000807353">
    <property type="component" value="Unassembled WGS sequence"/>
</dbReference>
<dbReference type="OrthoDB" id="269227at2759"/>
<evidence type="ECO:0000256" key="1">
    <source>
        <dbReference type="ARBA" id="ARBA00001974"/>
    </source>
</evidence>
<proteinExistence type="inferred from homology"/>
<keyword evidence="5 9" id="KW-0274">FAD</keyword>
<organism evidence="13 14">
    <name type="scientific">Collybia nuda</name>
    <dbReference type="NCBI Taxonomy" id="64659"/>
    <lineage>
        <taxon>Eukaryota</taxon>
        <taxon>Fungi</taxon>
        <taxon>Dikarya</taxon>
        <taxon>Basidiomycota</taxon>
        <taxon>Agaricomycotina</taxon>
        <taxon>Agaricomycetes</taxon>
        <taxon>Agaricomycetidae</taxon>
        <taxon>Agaricales</taxon>
        <taxon>Tricholomatineae</taxon>
        <taxon>Clitocybaceae</taxon>
        <taxon>Collybia</taxon>
    </lineage>
</organism>
<keyword evidence="4 11" id="KW-0732">Signal</keyword>
<evidence type="ECO:0000256" key="7">
    <source>
        <dbReference type="ARBA" id="ARBA00023180"/>
    </source>
</evidence>